<organism evidence="7">
    <name type="scientific">marine metagenome</name>
    <dbReference type="NCBI Taxonomy" id="408172"/>
    <lineage>
        <taxon>unclassified sequences</taxon>
        <taxon>metagenomes</taxon>
        <taxon>ecological metagenomes</taxon>
    </lineage>
</organism>
<dbReference type="GO" id="GO:0005737">
    <property type="term" value="C:cytoplasm"/>
    <property type="evidence" value="ECO:0007669"/>
    <property type="project" value="TreeGrafter"/>
</dbReference>
<dbReference type="SUPFAM" id="SSF53383">
    <property type="entry name" value="PLP-dependent transferases"/>
    <property type="match status" value="1"/>
</dbReference>
<evidence type="ECO:0000259" key="6">
    <source>
        <dbReference type="Pfam" id="PF00155"/>
    </source>
</evidence>
<dbReference type="AlphaFoldDB" id="A0A381Y243"/>
<evidence type="ECO:0000256" key="3">
    <source>
        <dbReference type="ARBA" id="ARBA00022576"/>
    </source>
</evidence>
<evidence type="ECO:0000256" key="1">
    <source>
        <dbReference type="ARBA" id="ARBA00001933"/>
    </source>
</evidence>
<dbReference type="PANTHER" id="PTHR43807:SF12">
    <property type="entry name" value="AMINOTRANSFERASE, CLASSES I AND II FAMILY PROTEIN, EXPRESSED"/>
    <property type="match status" value="1"/>
</dbReference>
<keyword evidence="4" id="KW-0808">Transferase</keyword>
<dbReference type="EMBL" id="UINC01017069">
    <property type="protein sequence ID" value="SVA70563.1"/>
    <property type="molecule type" value="Genomic_DNA"/>
</dbReference>
<dbReference type="InterPro" id="IPR004839">
    <property type="entry name" value="Aminotransferase_I/II_large"/>
</dbReference>
<dbReference type="InterPro" id="IPR051326">
    <property type="entry name" value="Kynurenine-oxoglutarate_AT"/>
</dbReference>
<name>A0A381Y243_9ZZZZ</name>
<dbReference type="FunFam" id="3.40.640.10:FF:000033">
    <property type="entry name" value="Aspartate aminotransferase"/>
    <property type="match status" value="1"/>
</dbReference>
<dbReference type="CDD" id="cd00609">
    <property type="entry name" value="AAT_like"/>
    <property type="match status" value="1"/>
</dbReference>
<gene>
    <name evidence="7" type="ORF">METZ01_LOCUS123417</name>
</gene>
<proteinExistence type="inferred from homology"/>
<feature type="domain" description="Aminotransferase class I/classII large" evidence="6">
    <location>
        <begin position="34"/>
        <end position="331"/>
    </location>
</feature>
<dbReference type="GO" id="GO:0030170">
    <property type="term" value="F:pyridoxal phosphate binding"/>
    <property type="evidence" value="ECO:0007669"/>
    <property type="project" value="InterPro"/>
</dbReference>
<dbReference type="InterPro" id="IPR015422">
    <property type="entry name" value="PyrdxlP-dep_Trfase_small"/>
</dbReference>
<evidence type="ECO:0000256" key="2">
    <source>
        <dbReference type="ARBA" id="ARBA00007441"/>
    </source>
</evidence>
<dbReference type="InterPro" id="IPR004838">
    <property type="entry name" value="NHTrfase_class1_PyrdxlP-BS"/>
</dbReference>
<dbReference type="Gene3D" id="3.90.1150.10">
    <property type="entry name" value="Aspartate Aminotransferase, domain 1"/>
    <property type="match status" value="1"/>
</dbReference>
<dbReference type="Pfam" id="PF00155">
    <property type="entry name" value="Aminotran_1_2"/>
    <property type="match status" value="1"/>
</dbReference>
<dbReference type="PANTHER" id="PTHR43807">
    <property type="entry name" value="FI04487P"/>
    <property type="match status" value="1"/>
</dbReference>
<comment type="cofactor">
    <cofactor evidence="1">
        <name>pyridoxal 5'-phosphate</name>
        <dbReference type="ChEBI" id="CHEBI:597326"/>
    </cofactor>
</comment>
<feature type="non-terminal residue" evidence="7">
    <location>
        <position position="1"/>
    </location>
</feature>
<reference evidence="7" key="1">
    <citation type="submission" date="2018-05" db="EMBL/GenBank/DDBJ databases">
        <authorList>
            <person name="Lanie J.A."/>
            <person name="Ng W.-L."/>
            <person name="Kazmierczak K.M."/>
            <person name="Andrzejewski T.M."/>
            <person name="Davidsen T.M."/>
            <person name="Wayne K.J."/>
            <person name="Tettelin H."/>
            <person name="Glass J.I."/>
            <person name="Rusch D."/>
            <person name="Podicherti R."/>
            <person name="Tsui H.-C.T."/>
            <person name="Winkler M.E."/>
        </authorList>
    </citation>
    <scope>NUCLEOTIDE SEQUENCE</scope>
</reference>
<sequence>VSLAIKKSMVSDKTTLFTESVIRMMTQRCNQYEAINLSQGTPAFPTPEKVKKAAMQAIEEGYNQYSITWGAPEFRQAISEKMMAFNGIPTEPDLHVTVTCGATEAMMSTMLAIINPGDEVVILEPFYENYGPDVIVSGAEPVYVPLRETIVPDGSTTFSYDSDQLRSAFSSRTKAIILNNPNNPLGKVFSIQEIEEIAALCCEYDCLAVTDEMYEYLIYDDQVHISIGSLPEMRNRTITISGLSKTYSMTGWRLGYVVAAEYLTNAIRKMHDFLTVGAPHPLQIAGAVALRSEDTYYQQLVEWYDHRRQLMLKLLADAGFHCYCPQGAYYIM</sequence>
<dbReference type="Gene3D" id="3.40.640.10">
    <property type="entry name" value="Type I PLP-dependent aspartate aminotransferase-like (Major domain)"/>
    <property type="match status" value="1"/>
</dbReference>
<comment type="similarity">
    <text evidence="2">Belongs to the class-I pyridoxal-phosphate-dependent aminotransferase family.</text>
</comment>
<feature type="non-terminal residue" evidence="7">
    <location>
        <position position="332"/>
    </location>
</feature>
<protein>
    <recommendedName>
        <fullName evidence="6">Aminotransferase class I/classII large domain-containing protein</fullName>
    </recommendedName>
</protein>
<evidence type="ECO:0000313" key="7">
    <source>
        <dbReference type="EMBL" id="SVA70563.1"/>
    </source>
</evidence>
<dbReference type="InterPro" id="IPR015421">
    <property type="entry name" value="PyrdxlP-dep_Trfase_major"/>
</dbReference>
<evidence type="ECO:0000256" key="5">
    <source>
        <dbReference type="ARBA" id="ARBA00022898"/>
    </source>
</evidence>
<keyword evidence="5" id="KW-0663">Pyridoxal phosphate</keyword>
<evidence type="ECO:0000256" key="4">
    <source>
        <dbReference type="ARBA" id="ARBA00022679"/>
    </source>
</evidence>
<dbReference type="GO" id="GO:0016212">
    <property type="term" value="F:kynurenine-oxoglutarate transaminase activity"/>
    <property type="evidence" value="ECO:0007669"/>
    <property type="project" value="TreeGrafter"/>
</dbReference>
<dbReference type="InterPro" id="IPR015424">
    <property type="entry name" value="PyrdxlP-dep_Trfase"/>
</dbReference>
<dbReference type="PROSITE" id="PS00105">
    <property type="entry name" value="AA_TRANSFER_CLASS_1"/>
    <property type="match status" value="1"/>
</dbReference>
<accession>A0A381Y243</accession>
<keyword evidence="3" id="KW-0032">Aminotransferase</keyword>